<comment type="caution">
    <text evidence="1">The sequence shown here is derived from an EMBL/GenBank/DDBJ whole genome shotgun (WGS) entry which is preliminary data.</text>
</comment>
<accession>A0A512B800</accession>
<dbReference type="SUPFAM" id="SSF53067">
    <property type="entry name" value="Actin-like ATPase domain"/>
    <property type="match status" value="1"/>
</dbReference>
<reference evidence="1 2" key="1">
    <citation type="submission" date="2019-07" db="EMBL/GenBank/DDBJ databases">
        <title>Whole genome shotgun sequence of Segetibacter aerophilus NBRC 106135.</title>
        <authorList>
            <person name="Hosoyama A."/>
            <person name="Uohara A."/>
            <person name="Ohji S."/>
            <person name="Ichikawa N."/>
        </authorList>
    </citation>
    <scope>NUCLEOTIDE SEQUENCE [LARGE SCALE GENOMIC DNA]</scope>
    <source>
        <strain evidence="1 2">NBRC 106135</strain>
    </source>
</reference>
<organism evidence="1 2">
    <name type="scientific">Segetibacter aerophilus</name>
    <dbReference type="NCBI Taxonomy" id="670293"/>
    <lineage>
        <taxon>Bacteria</taxon>
        <taxon>Pseudomonadati</taxon>
        <taxon>Bacteroidota</taxon>
        <taxon>Chitinophagia</taxon>
        <taxon>Chitinophagales</taxon>
        <taxon>Chitinophagaceae</taxon>
        <taxon>Segetibacter</taxon>
    </lineage>
</organism>
<dbReference type="Gene3D" id="3.30.420.40">
    <property type="match status" value="2"/>
</dbReference>
<dbReference type="Proteomes" id="UP000321513">
    <property type="component" value="Unassembled WGS sequence"/>
</dbReference>
<evidence type="ECO:0000313" key="1">
    <source>
        <dbReference type="EMBL" id="GEO08085.1"/>
    </source>
</evidence>
<dbReference type="InterPro" id="IPR043129">
    <property type="entry name" value="ATPase_NBD"/>
</dbReference>
<dbReference type="GO" id="GO:0016301">
    <property type="term" value="F:kinase activity"/>
    <property type="evidence" value="ECO:0007669"/>
    <property type="project" value="UniProtKB-KW"/>
</dbReference>
<dbReference type="PANTHER" id="PTHR30605:SF0">
    <property type="entry name" value="ANHYDRO-N-ACETYLMURAMIC ACID KINASE"/>
    <property type="match status" value="1"/>
</dbReference>
<keyword evidence="1" id="KW-0808">Transferase</keyword>
<evidence type="ECO:0000313" key="2">
    <source>
        <dbReference type="Proteomes" id="UP000321513"/>
    </source>
</evidence>
<dbReference type="PANTHER" id="PTHR30605">
    <property type="entry name" value="ANHYDRO-N-ACETYLMURAMIC ACID KINASE"/>
    <property type="match status" value="1"/>
</dbReference>
<name>A0A512B800_9BACT</name>
<dbReference type="Pfam" id="PF03702">
    <property type="entry name" value="AnmK"/>
    <property type="match status" value="1"/>
</dbReference>
<dbReference type="GO" id="GO:0006040">
    <property type="term" value="P:amino sugar metabolic process"/>
    <property type="evidence" value="ECO:0007669"/>
    <property type="project" value="InterPro"/>
</dbReference>
<dbReference type="InterPro" id="IPR005338">
    <property type="entry name" value="Anhydro_N_Ac-Mur_kinase"/>
</dbReference>
<protein>
    <submittedName>
        <fullName evidence="1">Anhydro-N-acetylmuramic acid kinase</fullName>
    </submittedName>
</protein>
<dbReference type="OrthoDB" id="9763949at2"/>
<proteinExistence type="predicted"/>
<gene>
    <name evidence="1" type="ORF">SAE01_05810</name>
</gene>
<dbReference type="AlphaFoldDB" id="A0A512B800"/>
<dbReference type="RefSeq" id="WP_147202061.1">
    <property type="nucleotide sequence ID" value="NZ_BJYT01000001.1"/>
</dbReference>
<dbReference type="EMBL" id="BJYT01000001">
    <property type="protein sequence ID" value="GEO08085.1"/>
    <property type="molecule type" value="Genomic_DNA"/>
</dbReference>
<keyword evidence="1" id="KW-0418">Kinase</keyword>
<keyword evidence="2" id="KW-1185">Reference proteome</keyword>
<dbReference type="GO" id="GO:0016773">
    <property type="term" value="F:phosphotransferase activity, alcohol group as acceptor"/>
    <property type="evidence" value="ECO:0007669"/>
    <property type="project" value="InterPro"/>
</dbReference>
<dbReference type="GO" id="GO:0005524">
    <property type="term" value="F:ATP binding"/>
    <property type="evidence" value="ECO:0007669"/>
    <property type="project" value="InterPro"/>
</dbReference>
<dbReference type="GO" id="GO:0009254">
    <property type="term" value="P:peptidoglycan turnover"/>
    <property type="evidence" value="ECO:0007669"/>
    <property type="project" value="InterPro"/>
</dbReference>
<sequence>MFYRVIGIMSGSSLDGLDIAFVEFEETARKWGYEIKAASCHPYPAEWFHKLQNATQLSAYDYLLLHTLYGKYIGEQVNAFIDQFDLHHKVQLIASHGHTTFHSPANGMTAQLGDGAAIAATTQINVVSDLRAMDVAFGGQGAPIVPIGEKLLLADYAYCLNLGGIANLSYKSPDGYIAFDICAANRILNMLAKTEGKEFDEGGAMAASGKVYTPLLTRLNALNYYSLPYPKSLANAFGTDEVFPLVNGFEISNADKLRTYVEHVVMQIGYAIQKLGNDAAGPSNKLLVTGGGAFNTFLVQRLTKTLEAFNIDVVVPGAMLVNYKEALVMALIGVLRWREEYNVLDTVTGASRSSIGGAVWIGQEA</sequence>
<dbReference type="NCBIfam" id="NF007144">
    <property type="entry name" value="PRK09585.2-3"/>
    <property type="match status" value="1"/>
</dbReference>